<organism evidence="1 2">
    <name type="scientific">Lichenifustis flavocetrariae</name>
    <dbReference type="NCBI Taxonomy" id="2949735"/>
    <lineage>
        <taxon>Bacteria</taxon>
        <taxon>Pseudomonadati</taxon>
        <taxon>Pseudomonadota</taxon>
        <taxon>Alphaproteobacteria</taxon>
        <taxon>Hyphomicrobiales</taxon>
        <taxon>Lichenihabitantaceae</taxon>
        <taxon>Lichenifustis</taxon>
    </lineage>
</organism>
<dbReference type="RefSeq" id="WP_282586204.1">
    <property type="nucleotide sequence ID" value="NZ_JAMOIM010000011.1"/>
</dbReference>
<name>A0AA41YYW2_9HYPH</name>
<evidence type="ECO:0000313" key="2">
    <source>
        <dbReference type="Proteomes" id="UP001165667"/>
    </source>
</evidence>
<dbReference type="Proteomes" id="UP001165667">
    <property type="component" value="Unassembled WGS sequence"/>
</dbReference>
<protein>
    <submittedName>
        <fullName evidence="1">Uncharacterized protein</fullName>
    </submittedName>
</protein>
<comment type="caution">
    <text evidence="1">The sequence shown here is derived from an EMBL/GenBank/DDBJ whole genome shotgun (WGS) entry which is preliminary data.</text>
</comment>
<proteinExistence type="predicted"/>
<reference evidence="1" key="1">
    <citation type="submission" date="2022-05" db="EMBL/GenBank/DDBJ databases">
        <authorList>
            <person name="Pankratov T."/>
        </authorList>
    </citation>
    <scope>NUCLEOTIDE SEQUENCE</scope>
    <source>
        <strain evidence="1">BP6-180914</strain>
    </source>
</reference>
<sequence length="216" mass="21608">MKRPITPAYTFTPASSTLNLSGIAGFDVRNLFAVIDLKTGALIYAPLAGTGYSALSGTTLTLAASMSGLSASDPLLILYDDGGKPAEDGTDATGVTIPSGGVGIRGWLSGIYKVLSGTLTVTMGKTASAGDVAVTAGGTAQTLFSGATPANGWKVANPDPAEDLWVSDSTTAAPNGLGSYRVPAGGIITTEPGERPVGPVSVYGATTGHVVTARSW</sequence>
<dbReference type="AlphaFoldDB" id="A0AA41YYW2"/>
<evidence type="ECO:0000313" key="1">
    <source>
        <dbReference type="EMBL" id="MCW6509836.1"/>
    </source>
</evidence>
<keyword evidence="2" id="KW-1185">Reference proteome</keyword>
<accession>A0AA41YYW2</accession>
<gene>
    <name evidence="1" type="ORF">M8523_17605</name>
</gene>
<dbReference type="EMBL" id="JAMOIM010000011">
    <property type="protein sequence ID" value="MCW6509836.1"/>
    <property type="molecule type" value="Genomic_DNA"/>
</dbReference>